<comment type="caution">
    <text evidence="3">The sequence shown here is derived from an EMBL/GenBank/DDBJ whole genome shotgun (WGS) entry which is preliminary data.</text>
</comment>
<dbReference type="EMBL" id="JACOFV010000015">
    <property type="protein sequence ID" value="MBC3863479.1"/>
    <property type="molecule type" value="Genomic_DNA"/>
</dbReference>
<keyword evidence="2" id="KW-0472">Membrane</keyword>
<dbReference type="Proteomes" id="UP000634011">
    <property type="component" value="Unassembled WGS sequence"/>
</dbReference>
<feature type="transmembrane region" description="Helical" evidence="2">
    <location>
        <begin position="19"/>
        <end position="37"/>
    </location>
</feature>
<feature type="compositionally biased region" description="Basic and acidic residues" evidence="1">
    <location>
        <begin position="135"/>
        <end position="148"/>
    </location>
</feature>
<feature type="region of interest" description="Disordered" evidence="1">
    <location>
        <begin position="68"/>
        <end position="111"/>
    </location>
</feature>
<name>A0A923HM76_9BURK</name>
<keyword evidence="4" id="KW-1185">Reference proteome</keyword>
<evidence type="ECO:0000256" key="1">
    <source>
        <dbReference type="SAM" id="MobiDB-lite"/>
    </source>
</evidence>
<feature type="compositionally biased region" description="Polar residues" evidence="1">
    <location>
        <begin position="88"/>
        <end position="111"/>
    </location>
</feature>
<gene>
    <name evidence="3" type="ORF">H8K32_15345</name>
</gene>
<dbReference type="RefSeq" id="WP_186913428.1">
    <property type="nucleotide sequence ID" value="NZ_JACOFV010000015.1"/>
</dbReference>
<feature type="compositionally biased region" description="Polar residues" evidence="1">
    <location>
        <begin position="68"/>
        <end position="77"/>
    </location>
</feature>
<accession>A0A923HM76</accession>
<dbReference type="AlphaFoldDB" id="A0A923HM76"/>
<feature type="region of interest" description="Disordered" evidence="1">
    <location>
        <begin position="135"/>
        <end position="163"/>
    </location>
</feature>
<evidence type="ECO:0000313" key="3">
    <source>
        <dbReference type="EMBL" id="MBC3863479.1"/>
    </source>
</evidence>
<sequence>MTVHLLSTRYQQRTTNGRIATGVLISVSIQVIAWYLLVSPQLRLQGEIHRPSLQPLILQIISTAPPQQHTTTVSQQRIHPEKKLLPTHTKTSSETATKISETSSSSQTMPTVQQAEILDLETLKEAVRTHPFEYREKEAQRESKRETVTSDTVSRSIEKAARPKCDKDYTPQLGGVKFQNLLKIPFLMKGAVSDSGCKW</sequence>
<protein>
    <submittedName>
        <fullName evidence="3">Uncharacterized protein</fullName>
    </submittedName>
</protein>
<proteinExistence type="predicted"/>
<organism evidence="3 4">
    <name type="scientific">Undibacterium jejuense</name>
    <dbReference type="NCBI Taxonomy" id="1344949"/>
    <lineage>
        <taxon>Bacteria</taxon>
        <taxon>Pseudomonadati</taxon>
        <taxon>Pseudomonadota</taxon>
        <taxon>Betaproteobacteria</taxon>
        <taxon>Burkholderiales</taxon>
        <taxon>Oxalobacteraceae</taxon>
        <taxon>Undibacterium</taxon>
    </lineage>
</organism>
<keyword evidence="2" id="KW-0812">Transmembrane</keyword>
<evidence type="ECO:0000256" key="2">
    <source>
        <dbReference type="SAM" id="Phobius"/>
    </source>
</evidence>
<keyword evidence="2" id="KW-1133">Transmembrane helix</keyword>
<reference evidence="3" key="1">
    <citation type="submission" date="2020-08" db="EMBL/GenBank/DDBJ databases">
        <title>Novel species isolated from subtropical streams in China.</title>
        <authorList>
            <person name="Lu H."/>
        </authorList>
    </citation>
    <scope>NUCLEOTIDE SEQUENCE</scope>
    <source>
        <strain evidence="3">KACC 12607</strain>
    </source>
</reference>
<evidence type="ECO:0000313" key="4">
    <source>
        <dbReference type="Proteomes" id="UP000634011"/>
    </source>
</evidence>